<protein>
    <submittedName>
        <fullName evidence="2">Uncharacterized protein</fullName>
    </submittedName>
</protein>
<feature type="transmembrane region" description="Helical" evidence="1">
    <location>
        <begin position="120"/>
        <end position="140"/>
    </location>
</feature>
<dbReference type="eggNOG" id="ENOG502T8SD">
    <property type="taxonomic scope" value="Eukaryota"/>
</dbReference>
<feature type="transmembrane region" description="Helical" evidence="1">
    <location>
        <begin position="238"/>
        <end position="256"/>
    </location>
</feature>
<keyword evidence="1" id="KW-1133">Transmembrane helix</keyword>
<keyword evidence="1" id="KW-0472">Membrane</keyword>
<organism evidence="2 3">
    <name type="scientific">Drosophila ananassae</name>
    <name type="common">Fruit fly</name>
    <dbReference type="NCBI Taxonomy" id="7217"/>
    <lineage>
        <taxon>Eukaryota</taxon>
        <taxon>Metazoa</taxon>
        <taxon>Ecdysozoa</taxon>
        <taxon>Arthropoda</taxon>
        <taxon>Hexapoda</taxon>
        <taxon>Insecta</taxon>
        <taxon>Pterygota</taxon>
        <taxon>Neoptera</taxon>
        <taxon>Endopterygota</taxon>
        <taxon>Diptera</taxon>
        <taxon>Brachycera</taxon>
        <taxon>Muscomorpha</taxon>
        <taxon>Ephydroidea</taxon>
        <taxon>Drosophilidae</taxon>
        <taxon>Drosophila</taxon>
        <taxon>Sophophora</taxon>
    </lineage>
</organism>
<gene>
    <name evidence="2" type="primary">Dana\GF27861</name>
    <name evidence="2" type="ORF">GF27861</name>
</gene>
<reference evidence="2 3" key="1">
    <citation type="journal article" date="2007" name="Nature">
        <title>Evolution of genes and genomes on the Drosophila phylogeny.</title>
        <authorList>
            <consortium name="Drosophila 12 Genomes Consortium"/>
            <person name="Clark A.G."/>
            <person name="Eisen M.B."/>
            <person name="Smith D.R."/>
            <person name="Bergman C.M."/>
            <person name="Oliver B."/>
            <person name="Markow T.A."/>
            <person name="Kaufman T.C."/>
            <person name="Kellis M."/>
            <person name="Gelbart W."/>
            <person name="Iyer V.N."/>
            <person name="Pollard D.A."/>
            <person name="Sackton T.B."/>
            <person name="Larracuente A.M."/>
            <person name="Singh N.D."/>
            <person name="Abad J.P."/>
            <person name="Abt D.N."/>
            <person name="Adryan B."/>
            <person name="Aguade M."/>
            <person name="Akashi H."/>
            <person name="Anderson W.W."/>
            <person name="Aquadro C.F."/>
            <person name="Ardell D.H."/>
            <person name="Arguello R."/>
            <person name="Artieri C.G."/>
            <person name="Barbash D.A."/>
            <person name="Barker D."/>
            <person name="Barsanti P."/>
            <person name="Batterham P."/>
            <person name="Batzoglou S."/>
            <person name="Begun D."/>
            <person name="Bhutkar A."/>
            <person name="Blanco E."/>
            <person name="Bosak S.A."/>
            <person name="Bradley R.K."/>
            <person name="Brand A.D."/>
            <person name="Brent M.R."/>
            <person name="Brooks A.N."/>
            <person name="Brown R.H."/>
            <person name="Butlin R.K."/>
            <person name="Caggese C."/>
            <person name="Calvi B.R."/>
            <person name="Bernardo de Carvalho A."/>
            <person name="Caspi A."/>
            <person name="Castrezana S."/>
            <person name="Celniker S.E."/>
            <person name="Chang J.L."/>
            <person name="Chapple C."/>
            <person name="Chatterji S."/>
            <person name="Chinwalla A."/>
            <person name="Civetta A."/>
            <person name="Clifton S.W."/>
            <person name="Comeron J.M."/>
            <person name="Costello J.C."/>
            <person name="Coyne J.A."/>
            <person name="Daub J."/>
            <person name="David R.G."/>
            <person name="Delcher A.L."/>
            <person name="Delehaunty K."/>
            <person name="Do C.B."/>
            <person name="Ebling H."/>
            <person name="Edwards K."/>
            <person name="Eickbush T."/>
            <person name="Evans J.D."/>
            <person name="Filipski A."/>
            <person name="Findeiss S."/>
            <person name="Freyhult E."/>
            <person name="Fulton L."/>
            <person name="Fulton R."/>
            <person name="Garcia A.C."/>
            <person name="Gardiner A."/>
            <person name="Garfield D.A."/>
            <person name="Garvin B.E."/>
            <person name="Gibson G."/>
            <person name="Gilbert D."/>
            <person name="Gnerre S."/>
            <person name="Godfrey J."/>
            <person name="Good R."/>
            <person name="Gotea V."/>
            <person name="Gravely B."/>
            <person name="Greenberg A.J."/>
            <person name="Griffiths-Jones S."/>
            <person name="Gross S."/>
            <person name="Guigo R."/>
            <person name="Gustafson E.A."/>
            <person name="Haerty W."/>
            <person name="Hahn M.W."/>
            <person name="Halligan D.L."/>
            <person name="Halpern A.L."/>
            <person name="Halter G.M."/>
            <person name="Han M.V."/>
            <person name="Heger A."/>
            <person name="Hillier L."/>
            <person name="Hinrichs A.S."/>
            <person name="Holmes I."/>
            <person name="Hoskins R.A."/>
            <person name="Hubisz M.J."/>
            <person name="Hultmark D."/>
            <person name="Huntley M.A."/>
            <person name="Jaffe D.B."/>
            <person name="Jagadeeshan S."/>
            <person name="Jeck W.R."/>
            <person name="Johnson J."/>
            <person name="Jones C.D."/>
            <person name="Jordan W.C."/>
            <person name="Karpen G.H."/>
            <person name="Kataoka E."/>
            <person name="Keightley P.D."/>
            <person name="Kheradpour P."/>
            <person name="Kirkness E.F."/>
            <person name="Koerich L.B."/>
            <person name="Kristiansen K."/>
            <person name="Kudrna D."/>
            <person name="Kulathinal R.J."/>
            <person name="Kumar S."/>
            <person name="Kwok R."/>
            <person name="Lander E."/>
            <person name="Langley C.H."/>
            <person name="Lapoint R."/>
            <person name="Lazzaro B.P."/>
            <person name="Lee S.J."/>
            <person name="Levesque L."/>
            <person name="Li R."/>
            <person name="Lin C.F."/>
            <person name="Lin M.F."/>
            <person name="Lindblad-Toh K."/>
            <person name="Llopart A."/>
            <person name="Long M."/>
            <person name="Low L."/>
            <person name="Lozovsky E."/>
            <person name="Lu J."/>
            <person name="Luo M."/>
            <person name="Machado C.A."/>
            <person name="Makalowski W."/>
            <person name="Marzo M."/>
            <person name="Matsuda M."/>
            <person name="Matzkin L."/>
            <person name="McAllister B."/>
            <person name="McBride C.S."/>
            <person name="McKernan B."/>
            <person name="McKernan K."/>
            <person name="Mendez-Lago M."/>
            <person name="Minx P."/>
            <person name="Mollenhauer M.U."/>
            <person name="Montooth K."/>
            <person name="Mount S.M."/>
            <person name="Mu X."/>
            <person name="Myers E."/>
            <person name="Negre B."/>
            <person name="Newfeld S."/>
            <person name="Nielsen R."/>
            <person name="Noor M.A."/>
            <person name="O'Grady P."/>
            <person name="Pachter L."/>
            <person name="Papaceit M."/>
            <person name="Parisi M.J."/>
            <person name="Parisi M."/>
            <person name="Parts L."/>
            <person name="Pedersen J.S."/>
            <person name="Pesole G."/>
            <person name="Phillippy A.M."/>
            <person name="Ponting C.P."/>
            <person name="Pop M."/>
            <person name="Porcelli D."/>
            <person name="Powell J.R."/>
            <person name="Prohaska S."/>
            <person name="Pruitt K."/>
            <person name="Puig M."/>
            <person name="Quesneville H."/>
            <person name="Ram K.R."/>
            <person name="Rand D."/>
            <person name="Rasmussen M.D."/>
            <person name="Reed L.K."/>
            <person name="Reenan R."/>
            <person name="Reily A."/>
            <person name="Remington K.A."/>
            <person name="Rieger T.T."/>
            <person name="Ritchie M.G."/>
            <person name="Robin C."/>
            <person name="Rogers Y.H."/>
            <person name="Rohde C."/>
            <person name="Rozas J."/>
            <person name="Rubenfield M.J."/>
            <person name="Ruiz A."/>
            <person name="Russo S."/>
            <person name="Salzberg S.L."/>
            <person name="Sanchez-Gracia A."/>
            <person name="Saranga D.J."/>
            <person name="Sato H."/>
            <person name="Schaeffer S.W."/>
            <person name="Schatz M.C."/>
            <person name="Schlenke T."/>
            <person name="Schwartz R."/>
            <person name="Segarra C."/>
            <person name="Singh R.S."/>
            <person name="Sirot L."/>
            <person name="Sirota M."/>
            <person name="Sisneros N.B."/>
            <person name="Smith C.D."/>
            <person name="Smith T.F."/>
            <person name="Spieth J."/>
            <person name="Stage D.E."/>
            <person name="Stark A."/>
            <person name="Stephan W."/>
            <person name="Strausberg R.L."/>
            <person name="Strempel S."/>
            <person name="Sturgill D."/>
            <person name="Sutton G."/>
            <person name="Sutton G.G."/>
            <person name="Tao W."/>
            <person name="Teichmann S."/>
            <person name="Tobari Y.N."/>
            <person name="Tomimura Y."/>
            <person name="Tsolas J.M."/>
            <person name="Valente V.L."/>
            <person name="Venter E."/>
            <person name="Venter J.C."/>
            <person name="Vicario S."/>
            <person name="Vieira F.G."/>
            <person name="Vilella A.J."/>
            <person name="Villasante A."/>
            <person name="Walenz B."/>
            <person name="Wang J."/>
            <person name="Wasserman M."/>
            <person name="Watts T."/>
            <person name="Wilson D."/>
            <person name="Wilson R.K."/>
            <person name="Wing R.A."/>
            <person name="Wolfner M.F."/>
            <person name="Wong A."/>
            <person name="Wong G.K."/>
            <person name="Wu C.I."/>
            <person name="Wu G."/>
            <person name="Yamamoto D."/>
            <person name="Yang H.P."/>
            <person name="Yang S.P."/>
            <person name="Yorke J.A."/>
            <person name="Yoshida K."/>
            <person name="Zdobnov E."/>
            <person name="Zhang P."/>
            <person name="Zhang Y."/>
            <person name="Zimin A.V."/>
            <person name="Baldwin J."/>
            <person name="Abdouelleil A."/>
            <person name="Abdulkadir J."/>
            <person name="Abebe A."/>
            <person name="Abera B."/>
            <person name="Abreu J."/>
            <person name="Acer S.C."/>
            <person name="Aftuck L."/>
            <person name="Alexander A."/>
            <person name="An P."/>
            <person name="Anderson E."/>
            <person name="Anderson S."/>
            <person name="Arachi H."/>
            <person name="Azer M."/>
            <person name="Bachantsang P."/>
            <person name="Barry A."/>
            <person name="Bayul T."/>
            <person name="Berlin A."/>
            <person name="Bessette D."/>
            <person name="Bloom T."/>
            <person name="Blye J."/>
            <person name="Boguslavskiy L."/>
            <person name="Bonnet C."/>
            <person name="Boukhgalter B."/>
            <person name="Bourzgui I."/>
            <person name="Brown A."/>
            <person name="Cahill P."/>
            <person name="Channer S."/>
            <person name="Cheshatsang Y."/>
            <person name="Chuda L."/>
            <person name="Citroen M."/>
            <person name="Collymore A."/>
            <person name="Cooke P."/>
            <person name="Costello M."/>
            <person name="D'Aco K."/>
            <person name="Daza R."/>
            <person name="De Haan G."/>
            <person name="DeGray S."/>
            <person name="DeMaso C."/>
            <person name="Dhargay N."/>
            <person name="Dooley K."/>
            <person name="Dooley E."/>
            <person name="Doricent M."/>
            <person name="Dorje P."/>
            <person name="Dorjee K."/>
            <person name="Dupes A."/>
            <person name="Elong R."/>
            <person name="Falk J."/>
            <person name="Farina A."/>
            <person name="Faro S."/>
            <person name="Ferguson D."/>
            <person name="Fisher S."/>
            <person name="Foley C.D."/>
            <person name="Franke A."/>
            <person name="Friedrich D."/>
            <person name="Gadbois L."/>
            <person name="Gearin G."/>
            <person name="Gearin C.R."/>
            <person name="Giannoukos G."/>
            <person name="Goode T."/>
            <person name="Graham J."/>
            <person name="Grandbois E."/>
            <person name="Grewal S."/>
            <person name="Gyaltsen K."/>
            <person name="Hafez N."/>
            <person name="Hagos B."/>
            <person name="Hall J."/>
            <person name="Henson C."/>
            <person name="Hollinger A."/>
            <person name="Honan T."/>
            <person name="Huard M.D."/>
            <person name="Hughes L."/>
            <person name="Hurhula B."/>
            <person name="Husby M.E."/>
            <person name="Kamat A."/>
            <person name="Kanga B."/>
            <person name="Kashin S."/>
            <person name="Khazanovich D."/>
            <person name="Kisner P."/>
            <person name="Lance K."/>
            <person name="Lara M."/>
            <person name="Lee W."/>
            <person name="Lennon N."/>
            <person name="Letendre F."/>
            <person name="LeVine R."/>
            <person name="Lipovsky A."/>
            <person name="Liu X."/>
            <person name="Liu J."/>
            <person name="Liu S."/>
            <person name="Lokyitsang T."/>
            <person name="Lokyitsang Y."/>
            <person name="Lubonja R."/>
            <person name="Lui A."/>
            <person name="MacDonald P."/>
            <person name="Magnisalis V."/>
            <person name="Maru K."/>
            <person name="Matthews C."/>
            <person name="McCusker W."/>
            <person name="McDonough S."/>
            <person name="Mehta T."/>
            <person name="Meldrim J."/>
            <person name="Meneus L."/>
            <person name="Mihai O."/>
            <person name="Mihalev A."/>
            <person name="Mihova T."/>
            <person name="Mittelman R."/>
            <person name="Mlenga V."/>
            <person name="Montmayeur A."/>
            <person name="Mulrain L."/>
            <person name="Navidi A."/>
            <person name="Naylor J."/>
            <person name="Negash T."/>
            <person name="Nguyen T."/>
            <person name="Nguyen N."/>
            <person name="Nicol R."/>
            <person name="Norbu C."/>
            <person name="Norbu N."/>
            <person name="Novod N."/>
            <person name="O'Neill B."/>
            <person name="Osman S."/>
            <person name="Markiewicz E."/>
            <person name="Oyono O.L."/>
            <person name="Patti C."/>
            <person name="Phunkhang P."/>
            <person name="Pierre F."/>
            <person name="Priest M."/>
            <person name="Raghuraman S."/>
            <person name="Rege F."/>
            <person name="Reyes R."/>
            <person name="Rise C."/>
            <person name="Rogov P."/>
            <person name="Ross K."/>
            <person name="Ryan E."/>
            <person name="Settipalli S."/>
            <person name="Shea T."/>
            <person name="Sherpa N."/>
            <person name="Shi L."/>
            <person name="Shih D."/>
            <person name="Sparrow T."/>
            <person name="Spaulding J."/>
            <person name="Stalker J."/>
            <person name="Stange-Thomann N."/>
            <person name="Stavropoulos S."/>
            <person name="Stone C."/>
            <person name="Strader C."/>
            <person name="Tesfaye S."/>
            <person name="Thomson T."/>
            <person name="Thoulutsang Y."/>
            <person name="Thoulutsang D."/>
            <person name="Topham K."/>
            <person name="Topping I."/>
            <person name="Tsamla T."/>
            <person name="Vassiliev H."/>
            <person name="Vo A."/>
            <person name="Wangchuk T."/>
            <person name="Wangdi T."/>
            <person name="Weiand M."/>
            <person name="Wilkinson J."/>
            <person name="Wilson A."/>
            <person name="Yadav S."/>
            <person name="Young G."/>
            <person name="Yu Q."/>
            <person name="Zembek L."/>
            <person name="Zhong D."/>
            <person name="Zimmer A."/>
            <person name="Zwirko Z."/>
            <person name="Jaffe D.B."/>
            <person name="Alvarez P."/>
            <person name="Brockman W."/>
            <person name="Butler J."/>
            <person name="Chin C."/>
            <person name="Gnerre S."/>
            <person name="Grabherr M."/>
            <person name="Kleber M."/>
            <person name="Mauceli E."/>
            <person name="MacCallum I."/>
        </authorList>
    </citation>
    <scope>NUCLEOTIDE SEQUENCE [LARGE SCALE GENOMIC DNA]</scope>
    <source>
        <strain evidence="3">Tucson 14024-0371.13</strain>
    </source>
</reference>
<dbReference type="InParanoid" id="A0A0P9A466"/>
<feature type="transmembrane region" description="Helical" evidence="1">
    <location>
        <begin position="12"/>
        <end position="31"/>
    </location>
</feature>
<keyword evidence="1" id="KW-0812">Transmembrane</keyword>
<sequence>MNRRIYGGNYRPNLSSLVNLRVFAAILGLKFSGSRRWNFSLRHLFLLLSIFGFLFERFFICTLNSYFIKHPRYAAVTNFEQLRKCGLPLIVDKQITSFVMDNIDPNFFGKTVINIFTTNLHFLWILLILGYSLAVVVFYIEHHTDTKCSLREWNPRRYPTFRVTEESKIMIRGNCNDYAVALICMSQTSHIRLLDTVAYAYTNMRHERIILWFQAPLTPKLKAMNLKEIFQYIDSGTWFMYTIYVYAILIVLEGLIQIANCRIHGRRLGLTWMVIVNLRAFRSLLGMSFPIRRRTSLSLKQFFLAMSIFGMVFSSFFSCKLTSLMTKHSLKAEVTNMEELRASGLTVLSELRIRDLIESEWDPEYFHKTISKIEYRPFMDRYELVLSLNTTKEAYNRNGQEMRFMHPSKV</sequence>
<evidence type="ECO:0000256" key="1">
    <source>
        <dbReference type="SAM" id="Phobius"/>
    </source>
</evidence>
<proteinExistence type="predicted"/>
<feature type="transmembrane region" description="Helical" evidence="1">
    <location>
        <begin position="268"/>
        <end position="289"/>
    </location>
</feature>
<evidence type="ECO:0000313" key="3">
    <source>
        <dbReference type="Proteomes" id="UP000007801"/>
    </source>
</evidence>
<dbReference type="Proteomes" id="UP000007801">
    <property type="component" value="Unassembled WGS sequence"/>
</dbReference>
<dbReference type="AlphaFoldDB" id="A0A0P9A466"/>
<feature type="transmembrane region" description="Helical" evidence="1">
    <location>
        <begin position="301"/>
        <end position="321"/>
    </location>
</feature>
<dbReference type="OrthoDB" id="6353409at2759"/>
<dbReference type="EMBL" id="CH902620">
    <property type="protein sequence ID" value="KPU73374.1"/>
    <property type="molecule type" value="Genomic_DNA"/>
</dbReference>
<keyword evidence="3" id="KW-1185">Reference proteome</keyword>
<evidence type="ECO:0000313" key="2">
    <source>
        <dbReference type="EMBL" id="KPU73374.1"/>
    </source>
</evidence>
<name>A0A0P9A466_DROAN</name>
<feature type="transmembrane region" description="Helical" evidence="1">
    <location>
        <begin position="43"/>
        <end position="63"/>
    </location>
</feature>
<accession>A0A0P9A466</accession>